<dbReference type="Proteomes" id="UP000251800">
    <property type="component" value="Unassembled WGS sequence"/>
</dbReference>
<keyword evidence="6 10" id="KW-0479">Metal-binding</keyword>
<dbReference type="Pfam" id="PF04055">
    <property type="entry name" value="Radical_SAM"/>
    <property type="match status" value="1"/>
</dbReference>
<evidence type="ECO:0000256" key="2">
    <source>
        <dbReference type="ARBA" id="ARBA00006100"/>
    </source>
</evidence>
<dbReference type="GO" id="GO:0006779">
    <property type="term" value="P:porphyrin-containing compound biosynthetic process"/>
    <property type="evidence" value="ECO:0007669"/>
    <property type="project" value="InterPro"/>
</dbReference>
<keyword evidence="4 10" id="KW-0349">Heme</keyword>
<comment type="similarity">
    <text evidence="2">Belongs to the anaerobic coproporphyrinogen-III oxidase family. HemW subfamily.</text>
</comment>
<evidence type="ECO:0000256" key="4">
    <source>
        <dbReference type="ARBA" id="ARBA00022617"/>
    </source>
</evidence>
<dbReference type="CDD" id="cd01335">
    <property type="entry name" value="Radical_SAM"/>
    <property type="match status" value="1"/>
</dbReference>
<dbReference type="InterPro" id="IPR034505">
    <property type="entry name" value="Coproporphyrinogen-III_oxidase"/>
</dbReference>
<evidence type="ECO:0000313" key="13">
    <source>
        <dbReference type="Proteomes" id="UP000251800"/>
    </source>
</evidence>
<comment type="cofactor">
    <cofactor evidence="1">
        <name>[4Fe-4S] cluster</name>
        <dbReference type="ChEBI" id="CHEBI:49883"/>
    </cofactor>
</comment>
<dbReference type="SFLD" id="SFLDF00288">
    <property type="entry name" value="HemN-like__clustered_with_nucl"/>
    <property type="match status" value="1"/>
</dbReference>
<gene>
    <name evidence="12" type="ORF">DEH80_13280</name>
</gene>
<evidence type="ECO:0000256" key="7">
    <source>
        <dbReference type="ARBA" id="ARBA00023004"/>
    </source>
</evidence>
<keyword evidence="7 10" id="KW-0408">Iron</keyword>
<dbReference type="InterPro" id="IPR013785">
    <property type="entry name" value="Aldolase_TIM"/>
</dbReference>
<dbReference type="InterPro" id="IPR010723">
    <property type="entry name" value="HemN_C"/>
</dbReference>
<dbReference type="Pfam" id="PF06969">
    <property type="entry name" value="HemN_C"/>
    <property type="match status" value="1"/>
</dbReference>
<evidence type="ECO:0000256" key="9">
    <source>
        <dbReference type="ARBA" id="ARBA00023186"/>
    </source>
</evidence>
<dbReference type="PANTHER" id="PTHR13932:SF5">
    <property type="entry name" value="RADICAL S-ADENOSYL METHIONINE DOMAIN-CONTAINING PROTEIN 1, MITOCHONDRIAL"/>
    <property type="match status" value="1"/>
</dbReference>
<name>A0A383XRD9_9GAMM</name>
<dbReference type="PANTHER" id="PTHR13932">
    <property type="entry name" value="COPROPORPHYRINIGEN III OXIDASE"/>
    <property type="match status" value="1"/>
</dbReference>
<dbReference type="NCBIfam" id="TIGR00539">
    <property type="entry name" value="hemN_rel"/>
    <property type="match status" value="1"/>
</dbReference>
<evidence type="ECO:0000256" key="10">
    <source>
        <dbReference type="RuleBase" id="RU364116"/>
    </source>
</evidence>
<evidence type="ECO:0000256" key="6">
    <source>
        <dbReference type="ARBA" id="ARBA00022723"/>
    </source>
</evidence>
<dbReference type="SUPFAM" id="SSF102114">
    <property type="entry name" value="Radical SAM enzymes"/>
    <property type="match status" value="1"/>
</dbReference>
<keyword evidence="9 10" id="KW-0143">Chaperone</keyword>
<evidence type="ECO:0000313" key="12">
    <source>
        <dbReference type="EMBL" id="PWN55193.1"/>
    </source>
</evidence>
<comment type="function">
    <text evidence="10">Probably acts as a heme chaperone, transferring heme to an unknown acceptor. Binds one molecule of heme per monomer, possibly covalently. Binds 1 [4Fe-4S] cluster. The cluster is coordinated with 3 cysteines and an exchangeable S-adenosyl-L-methionine.</text>
</comment>
<protein>
    <recommendedName>
        <fullName evidence="3 10">Heme chaperone HemW</fullName>
    </recommendedName>
</protein>
<dbReference type="SFLD" id="SFLDF00562">
    <property type="entry name" value="HemN-like__clustered_with_heat"/>
    <property type="match status" value="1"/>
</dbReference>
<reference evidence="12 13" key="1">
    <citation type="submission" date="2018-05" db="EMBL/GenBank/DDBJ databases">
        <title>Abyssibacter profundi OUC007T gen. nov., sp. nov, a marine bacterium isolated from seawater of the Mariana Trench.</title>
        <authorList>
            <person name="Zhou S."/>
        </authorList>
    </citation>
    <scope>NUCLEOTIDE SEQUENCE [LARGE SCALE GENOMIC DNA]</scope>
    <source>
        <strain evidence="12 13">OUC007</strain>
    </source>
</reference>
<evidence type="ECO:0000259" key="11">
    <source>
        <dbReference type="PROSITE" id="PS51918"/>
    </source>
</evidence>
<dbReference type="GO" id="GO:0051539">
    <property type="term" value="F:4 iron, 4 sulfur cluster binding"/>
    <property type="evidence" value="ECO:0007669"/>
    <property type="project" value="UniProtKB-UniRule"/>
</dbReference>
<dbReference type="InterPro" id="IPR004559">
    <property type="entry name" value="HemW-like"/>
</dbReference>
<keyword evidence="10" id="KW-0963">Cytoplasm</keyword>
<dbReference type="SMART" id="SM00729">
    <property type="entry name" value="Elp3"/>
    <property type="match status" value="1"/>
</dbReference>
<keyword evidence="13" id="KW-1185">Reference proteome</keyword>
<evidence type="ECO:0000256" key="5">
    <source>
        <dbReference type="ARBA" id="ARBA00022691"/>
    </source>
</evidence>
<dbReference type="GO" id="GO:0046872">
    <property type="term" value="F:metal ion binding"/>
    <property type="evidence" value="ECO:0007669"/>
    <property type="project" value="UniProtKB-UniRule"/>
</dbReference>
<dbReference type="EMBL" id="QEQK01000012">
    <property type="protein sequence ID" value="PWN55193.1"/>
    <property type="molecule type" value="Genomic_DNA"/>
</dbReference>
<dbReference type="GO" id="GO:0005737">
    <property type="term" value="C:cytoplasm"/>
    <property type="evidence" value="ECO:0007669"/>
    <property type="project" value="UniProtKB-SubCell"/>
</dbReference>
<dbReference type="InterPro" id="IPR006638">
    <property type="entry name" value="Elp3/MiaA/NifB-like_rSAM"/>
</dbReference>
<accession>A0A383XRD9</accession>
<dbReference type="InterPro" id="IPR058240">
    <property type="entry name" value="rSAM_sf"/>
</dbReference>
<keyword evidence="5 10" id="KW-0949">S-adenosyl-L-methionine</keyword>
<comment type="subcellular location">
    <subcellularLocation>
        <location evidence="10">Cytoplasm</location>
    </subcellularLocation>
</comment>
<organism evidence="12 13">
    <name type="scientific">Abyssibacter profundi</name>
    <dbReference type="NCBI Taxonomy" id="2182787"/>
    <lineage>
        <taxon>Bacteria</taxon>
        <taxon>Pseudomonadati</taxon>
        <taxon>Pseudomonadota</taxon>
        <taxon>Gammaproteobacteria</taxon>
        <taxon>Chromatiales</taxon>
        <taxon>Oceanococcaceae</taxon>
        <taxon>Abyssibacter</taxon>
    </lineage>
</organism>
<dbReference type="PROSITE" id="PS51918">
    <property type="entry name" value="RADICAL_SAM"/>
    <property type="match status" value="1"/>
</dbReference>
<dbReference type="AlphaFoldDB" id="A0A383XRD9"/>
<sequence>MTARPLGLYVHLPWCVAKCPYCDFNSHGLNGRRVDESGYTQALLRDLDFEQAAAQPGRPLTSIFFGGGTPSLFSADAIGQVLTRAEQRFGFANDIEITLEANPGASDASRFAGYRAAGVNRLSIGIQSFDNAQLRRLGRVHDADAARAAVADARAAGFDNLNVDVMFALPEQSLAQALVDLDAAIALQPEHLSWYQLTLEPGTAFARRPPPLPAEDTAVAIWEQGQARLAEAGFEQYEVSAYARPGRRCRHNLTYWQFEEYLGVGAGAHGMVGLQRRARVRRPGGFIRSAGGADVLDDSRYIEPQDRPMEFLMNALRLNNGFTVEQFRLATGLEAAALEPGLARALALGTLEQIDDRIRPTALGRRHLDDVLAGF</sequence>
<evidence type="ECO:0000256" key="3">
    <source>
        <dbReference type="ARBA" id="ARBA00017228"/>
    </source>
</evidence>
<keyword evidence="10" id="KW-0004">4Fe-4S</keyword>
<comment type="caution">
    <text evidence="12">The sequence shown here is derived from an EMBL/GenBank/DDBJ whole genome shotgun (WGS) entry which is preliminary data.</text>
</comment>
<dbReference type="OrthoDB" id="9808022at2"/>
<dbReference type="GO" id="GO:0004109">
    <property type="term" value="F:coproporphyrinogen oxidase activity"/>
    <property type="evidence" value="ECO:0007669"/>
    <property type="project" value="InterPro"/>
</dbReference>
<dbReference type="SFLD" id="SFLDS00029">
    <property type="entry name" value="Radical_SAM"/>
    <property type="match status" value="1"/>
</dbReference>
<dbReference type="SFLD" id="SFLDG01065">
    <property type="entry name" value="anaerobic_coproporphyrinogen-I"/>
    <property type="match status" value="1"/>
</dbReference>
<dbReference type="Gene3D" id="3.20.20.70">
    <property type="entry name" value="Aldolase class I"/>
    <property type="match status" value="1"/>
</dbReference>
<dbReference type="InterPro" id="IPR007197">
    <property type="entry name" value="rSAM"/>
</dbReference>
<dbReference type="RefSeq" id="WP_109720995.1">
    <property type="nucleotide sequence ID" value="NZ_QEQK01000012.1"/>
</dbReference>
<evidence type="ECO:0000256" key="8">
    <source>
        <dbReference type="ARBA" id="ARBA00023014"/>
    </source>
</evidence>
<keyword evidence="8 10" id="KW-0411">Iron-sulfur</keyword>
<proteinExistence type="inferred from homology"/>
<evidence type="ECO:0000256" key="1">
    <source>
        <dbReference type="ARBA" id="ARBA00001966"/>
    </source>
</evidence>
<feature type="domain" description="Radical SAM core" evidence="11">
    <location>
        <begin position="1"/>
        <end position="235"/>
    </location>
</feature>